<keyword evidence="4" id="KW-1185">Reference proteome</keyword>
<dbReference type="Pfam" id="PF02350">
    <property type="entry name" value="Epimerase_2"/>
    <property type="match status" value="1"/>
</dbReference>
<comment type="caution">
    <text evidence="3">The sequence shown here is derived from an EMBL/GenBank/DDBJ whole genome shotgun (WGS) entry which is preliminary data.</text>
</comment>
<protein>
    <submittedName>
        <fullName evidence="3">UDP-N-acetylglucosamine 2-epimerase (Non-hydrolyzing)</fullName>
    </submittedName>
</protein>
<evidence type="ECO:0000259" key="2">
    <source>
        <dbReference type="Pfam" id="PF02350"/>
    </source>
</evidence>
<comment type="similarity">
    <text evidence="1">Belongs to the UDP-N-acetylglucosamine 2-epimerase family.</text>
</comment>
<dbReference type="AlphaFoldDB" id="A0A2V4A0D6"/>
<dbReference type="GO" id="GO:0016853">
    <property type="term" value="F:isomerase activity"/>
    <property type="evidence" value="ECO:0007669"/>
    <property type="project" value="UniProtKB-KW"/>
</dbReference>
<gene>
    <name evidence="3" type="ORF">DF185_05650</name>
</gene>
<dbReference type="SUPFAM" id="SSF53756">
    <property type="entry name" value="UDP-Glycosyltransferase/glycogen phosphorylase"/>
    <property type="match status" value="1"/>
</dbReference>
<dbReference type="Gene3D" id="3.40.50.2000">
    <property type="entry name" value="Glycogen Phosphorylase B"/>
    <property type="match status" value="2"/>
</dbReference>
<dbReference type="OrthoDB" id="9803238at2"/>
<evidence type="ECO:0000313" key="4">
    <source>
        <dbReference type="Proteomes" id="UP000248079"/>
    </source>
</evidence>
<dbReference type="PANTHER" id="PTHR43174">
    <property type="entry name" value="UDP-N-ACETYLGLUCOSAMINE 2-EPIMERASE"/>
    <property type="match status" value="1"/>
</dbReference>
<sequence length="392" mass="44767">MKLISIVGARPQIIKAAALSRIIRQKYSNVITEIIVHTGQHYDENMSKVFFKELEIPLPKYNLNIGSAIHGKQTARMILGLEEVLMKEKPDYVVLFGDTNSTLAGAISASKLQVSIVHVEAGLRSYNKKMPEEINRILCDHVSTFLFAPNKKAVTNLEKEGFDTSHRSNFSIDQPGIFNVGDIMFDNFLYYSQMPFNSIQCKKKLQNEYILATIHRDHNTDNAENLRNIFKALLYIANQFSIDIKIPLHPRTMKCMSENLPQALLRKIDNSIYIQKLPPVSFMEMIELEKNAKLIITDSGGVQKEAYFFNKPCIILRKETEWTEILETGMALLCGADYRKIVDAYGVYDEINTRNFPKIFGDGNTAELICDILIKNKKKEKLVNHNKRVNTL</sequence>
<evidence type="ECO:0000313" key="3">
    <source>
        <dbReference type="EMBL" id="PXY02128.1"/>
    </source>
</evidence>
<name>A0A2V4A0D6_9BACT</name>
<organism evidence="3 4">
    <name type="scientific">Marinifilum breve</name>
    <dbReference type="NCBI Taxonomy" id="2184082"/>
    <lineage>
        <taxon>Bacteria</taxon>
        <taxon>Pseudomonadati</taxon>
        <taxon>Bacteroidota</taxon>
        <taxon>Bacteroidia</taxon>
        <taxon>Marinilabiliales</taxon>
        <taxon>Marinifilaceae</taxon>
    </lineage>
</organism>
<accession>A0A2V4A0D6</accession>
<dbReference type="CDD" id="cd03786">
    <property type="entry name" value="GTB_UDP-GlcNAc_2-Epimerase"/>
    <property type="match status" value="1"/>
</dbReference>
<dbReference type="Proteomes" id="UP000248079">
    <property type="component" value="Unassembled WGS sequence"/>
</dbReference>
<dbReference type="InterPro" id="IPR003331">
    <property type="entry name" value="UDP_GlcNAc_Epimerase_2_dom"/>
</dbReference>
<dbReference type="EMBL" id="QFLI01000002">
    <property type="protein sequence ID" value="PXY02128.1"/>
    <property type="molecule type" value="Genomic_DNA"/>
</dbReference>
<reference evidence="3 4" key="1">
    <citation type="submission" date="2018-05" db="EMBL/GenBank/DDBJ databases">
        <title>Marinifilum breve JC075T sp. nov., a marine bacterium isolated from Yongle Blue Hole in the South China Sea.</title>
        <authorList>
            <person name="Fu T."/>
        </authorList>
    </citation>
    <scope>NUCLEOTIDE SEQUENCE [LARGE SCALE GENOMIC DNA]</scope>
    <source>
        <strain evidence="3 4">JC075</strain>
    </source>
</reference>
<proteinExistence type="inferred from homology"/>
<dbReference type="PANTHER" id="PTHR43174:SF1">
    <property type="entry name" value="UDP-N-ACETYLGLUCOSAMINE 2-EPIMERASE"/>
    <property type="match status" value="1"/>
</dbReference>
<feature type="domain" description="UDP-N-acetylglucosamine 2-epimerase" evidence="2">
    <location>
        <begin position="29"/>
        <end position="373"/>
    </location>
</feature>
<evidence type="ECO:0000256" key="1">
    <source>
        <dbReference type="RuleBase" id="RU003513"/>
    </source>
</evidence>
<dbReference type="InterPro" id="IPR029767">
    <property type="entry name" value="WecB-like"/>
</dbReference>
<dbReference type="RefSeq" id="WP_110359762.1">
    <property type="nucleotide sequence ID" value="NZ_QFLI01000002.1"/>
</dbReference>
<dbReference type="NCBIfam" id="TIGR00236">
    <property type="entry name" value="wecB"/>
    <property type="match status" value="1"/>
</dbReference>
<keyword evidence="1" id="KW-0413">Isomerase</keyword>